<keyword evidence="1" id="KW-0175">Coiled coil</keyword>
<dbReference type="InterPro" id="IPR037208">
    <property type="entry name" value="Spo0E-like_sf"/>
</dbReference>
<dbReference type="EMBL" id="CP046640">
    <property type="protein sequence ID" value="QTL96586.1"/>
    <property type="molecule type" value="Genomic_DNA"/>
</dbReference>
<dbReference type="GO" id="GO:0043937">
    <property type="term" value="P:regulation of sporulation"/>
    <property type="evidence" value="ECO:0007669"/>
    <property type="project" value="InterPro"/>
</dbReference>
<dbReference type="GO" id="GO:0046983">
    <property type="term" value="F:protein dimerization activity"/>
    <property type="evidence" value="ECO:0007669"/>
    <property type="project" value="InterPro"/>
</dbReference>
<evidence type="ECO:0000256" key="1">
    <source>
        <dbReference type="SAM" id="Coils"/>
    </source>
</evidence>
<dbReference type="InterPro" id="IPR018540">
    <property type="entry name" value="Spo0E-like"/>
</dbReference>
<evidence type="ECO:0000313" key="3">
    <source>
        <dbReference type="Proteomes" id="UP000665020"/>
    </source>
</evidence>
<dbReference type="RefSeq" id="WP_164522094.1">
    <property type="nucleotide sequence ID" value="NZ_CP046640.1"/>
</dbReference>
<dbReference type="SUPFAM" id="SSF140500">
    <property type="entry name" value="BAS1536-like"/>
    <property type="match status" value="1"/>
</dbReference>
<gene>
    <name evidence="2" type="ORF">GM661_00665</name>
</gene>
<reference evidence="2" key="1">
    <citation type="submission" date="2019-12" db="EMBL/GenBank/DDBJ databases">
        <authorList>
            <person name="zhang j."/>
            <person name="sun C.M."/>
        </authorList>
    </citation>
    <scope>NUCLEOTIDE SEQUENCE</scope>
    <source>
        <strain evidence="2">NS-1</strain>
    </source>
</reference>
<dbReference type="Pfam" id="PF09388">
    <property type="entry name" value="SpoOE-like"/>
    <property type="match status" value="1"/>
</dbReference>
<proteinExistence type="predicted"/>
<keyword evidence="3" id="KW-1185">Reference proteome</keyword>
<protein>
    <submittedName>
        <fullName evidence="2">Spo0E family sporulation regulatory protein-aspartic acid phosphatase</fullName>
    </submittedName>
</protein>
<evidence type="ECO:0000313" key="2">
    <source>
        <dbReference type="EMBL" id="QTL96586.1"/>
    </source>
</evidence>
<dbReference type="Gene3D" id="4.10.280.10">
    <property type="entry name" value="Helix-loop-helix DNA-binding domain"/>
    <property type="match status" value="1"/>
</dbReference>
<dbReference type="KEGG" id="ifn:GM661_00665"/>
<feature type="coiled-coil region" evidence="1">
    <location>
        <begin position="6"/>
        <end position="54"/>
    </location>
</feature>
<sequence length="57" mass="6897">MINIEKKKIIAMIQDLRKELHKLVKEKGMQDENVIMKSQELDKLLNEYEKLLDREKN</sequence>
<dbReference type="Proteomes" id="UP000665020">
    <property type="component" value="Chromosome"/>
</dbReference>
<accession>A0A8A7K4G3</accession>
<dbReference type="AlphaFoldDB" id="A0A8A7K4G3"/>
<dbReference type="InterPro" id="IPR036638">
    <property type="entry name" value="HLH_DNA-bd_sf"/>
</dbReference>
<name>A0A8A7K4G3_9FIRM</name>
<organism evidence="2 3">
    <name type="scientific">Iocasia fonsfrigidae</name>
    <dbReference type="NCBI Taxonomy" id="2682810"/>
    <lineage>
        <taxon>Bacteria</taxon>
        <taxon>Bacillati</taxon>
        <taxon>Bacillota</taxon>
        <taxon>Clostridia</taxon>
        <taxon>Halanaerobiales</taxon>
        <taxon>Halanaerobiaceae</taxon>
        <taxon>Iocasia</taxon>
    </lineage>
</organism>